<sequence>MSPAMSILPRFQKQTEKPLPEHSDILLKALWPDVQIEKGADNGQYAEFCDEALHALLGLWQHTGHQSLHEPHIGIRLIRDTVLSPTTTYDELKKRVSDVYGIDHPASLHDVQKAVRLLVRCWTMTTVDVQARPNRYVMSWTGTQTLASMIQAQLDPLERASEACAPRELDTDLKATNLVKYQSIHIKWDFDLSRHLKLIKGGGKPTLYVFKHKAWLNNSRWHSTKYPVPDDVLEEVIRTLNILFPPGDPGTIKLLAGRAQMLNIGNCRVQPTLDLSAFRYWRARMAELDDLLNGPQKGIRRVYRLDKNRQNLIDIILFWVTGVAVLVLTVISSVCDIMALLVSQDTFELARAQACADEDVRGGLPQYCSNL</sequence>
<evidence type="ECO:0000313" key="3">
    <source>
        <dbReference type="Proteomes" id="UP000813385"/>
    </source>
</evidence>
<dbReference type="EMBL" id="JAGPXD010000005">
    <property type="protein sequence ID" value="KAH7353679.1"/>
    <property type="molecule type" value="Genomic_DNA"/>
</dbReference>
<name>A0A8K0TC64_9PEZI</name>
<keyword evidence="1" id="KW-0472">Membrane</keyword>
<comment type="caution">
    <text evidence="2">The sequence shown here is derived from an EMBL/GenBank/DDBJ whole genome shotgun (WGS) entry which is preliminary data.</text>
</comment>
<protein>
    <submittedName>
        <fullName evidence="2">Uncharacterized protein</fullName>
    </submittedName>
</protein>
<keyword evidence="1" id="KW-0812">Transmembrane</keyword>
<dbReference type="Proteomes" id="UP000813385">
    <property type="component" value="Unassembled WGS sequence"/>
</dbReference>
<keyword evidence="3" id="KW-1185">Reference proteome</keyword>
<dbReference type="AlphaFoldDB" id="A0A8K0TC64"/>
<evidence type="ECO:0000256" key="1">
    <source>
        <dbReference type="SAM" id="Phobius"/>
    </source>
</evidence>
<evidence type="ECO:0000313" key="2">
    <source>
        <dbReference type="EMBL" id="KAH7353679.1"/>
    </source>
</evidence>
<dbReference type="OrthoDB" id="4827041at2759"/>
<keyword evidence="1" id="KW-1133">Transmembrane helix</keyword>
<organism evidence="2 3">
    <name type="scientific">Plectosphaerella cucumerina</name>
    <dbReference type="NCBI Taxonomy" id="40658"/>
    <lineage>
        <taxon>Eukaryota</taxon>
        <taxon>Fungi</taxon>
        <taxon>Dikarya</taxon>
        <taxon>Ascomycota</taxon>
        <taxon>Pezizomycotina</taxon>
        <taxon>Sordariomycetes</taxon>
        <taxon>Hypocreomycetidae</taxon>
        <taxon>Glomerellales</taxon>
        <taxon>Plectosphaerellaceae</taxon>
        <taxon>Plectosphaerella</taxon>
    </lineage>
</organism>
<proteinExistence type="predicted"/>
<feature type="transmembrane region" description="Helical" evidence="1">
    <location>
        <begin position="316"/>
        <end position="342"/>
    </location>
</feature>
<reference evidence="2" key="1">
    <citation type="journal article" date="2021" name="Nat. Commun.">
        <title>Genetic determinants of endophytism in the Arabidopsis root mycobiome.</title>
        <authorList>
            <person name="Mesny F."/>
            <person name="Miyauchi S."/>
            <person name="Thiergart T."/>
            <person name="Pickel B."/>
            <person name="Atanasova L."/>
            <person name="Karlsson M."/>
            <person name="Huettel B."/>
            <person name="Barry K.W."/>
            <person name="Haridas S."/>
            <person name="Chen C."/>
            <person name="Bauer D."/>
            <person name="Andreopoulos W."/>
            <person name="Pangilinan J."/>
            <person name="LaButti K."/>
            <person name="Riley R."/>
            <person name="Lipzen A."/>
            <person name="Clum A."/>
            <person name="Drula E."/>
            <person name="Henrissat B."/>
            <person name="Kohler A."/>
            <person name="Grigoriev I.V."/>
            <person name="Martin F.M."/>
            <person name="Hacquard S."/>
        </authorList>
    </citation>
    <scope>NUCLEOTIDE SEQUENCE</scope>
    <source>
        <strain evidence="2">MPI-CAGE-AT-0016</strain>
    </source>
</reference>
<accession>A0A8K0TC64</accession>
<gene>
    <name evidence="2" type="ORF">B0T11DRAFT_287234</name>
</gene>